<dbReference type="NCBIfam" id="NF033537">
    <property type="entry name" value="lasso_biosyn_B2"/>
    <property type="match status" value="1"/>
</dbReference>
<dbReference type="Proteomes" id="UP001482513">
    <property type="component" value="Unassembled WGS sequence"/>
</dbReference>
<dbReference type="Pfam" id="PF13471">
    <property type="entry name" value="Transglut_core3"/>
    <property type="match status" value="1"/>
</dbReference>
<sequence length="138" mass="15426">MSWGDRWVVAQSLVLLPAIALSLALVGLPTTQKYLARLSSRAKATSEMPIVEAMRLARSVNRAADNSPLWGNCLKRSLTLWFLLRRQGVASDLCIGVQLQQSQFKAHAWVKYGGHVINDHPAIHQQFAAFEKPFEPNF</sequence>
<feature type="domain" description="Microcin J25-processing protein McjB C-terminal" evidence="1">
    <location>
        <begin position="28"/>
        <end position="129"/>
    </location>
</feature>
<protein>
    <submittedName>
        <fullName evidence="2">Lasso peptide biosynthesis B2 protein</fullName>
    </submittedName>
</protein>
<evidence type="ECO:0000313" key="2">
    <source>
        <dbReference type="EMBL" id="MEP0945773.1"/>
    </source>
</evidence>
<keyword evidence="3" id="KW-1185">Reference proteome</keyword>
<name>A0ABV0JZ60_9CYAN</name>
<evidence type="ECO:0000259" key="1">
    <source>
        <dbReference type="Pfam" id="PF13471"/>
    </source>
</evidence>
<dbReference type="RefSeq" id="WP_190699095.1">
    <property type="nucleotide sequence ID" value="NZ_JAMPKX010000001.1"/>
</dbReference>
<comment type="caution">
    <text evidence="2">The sequence shown here is derived from an EMBL/GenBank/DDBJ whole genome shotgun (WGS) entry which is preliminary data.</text>
</comment>
<proteinExistence type="predicted"/>
<dbReference type="InterPro" id="IPR053521">
    <property type="entry name" value="McjB-like"/>
</dbReference>
<organism evidence="2 3">
    <name type="scientific">Leptolyngbya subtilissima DQ-A4</name>
    <dbReference type="NCBI Taxonomy" id="2933933"/>
    <lineage>
        <taxon>Bacteria</taxon>
        <taxon>Bacillati</taxon>
        <taxon>Cyanobacteriota</taxon>
        <taxon>Cyanophyceae</taxon>
        <taxon>Leptolyngbyales</taxon>
        <taxon>Leptolyngbyaceae</taxon>
        <taxon>Leptolyngbya group</taxon>
        <taxon>Leptolyngbya</taxon>
    </lineage>
</organism>
<dbReference type="InterPro" id="IPR032708">
    <property type="entry name" value="McjB_C"/>
</dbReference>
<accession>A0ABV0JZ60</accession>
<gene>
    <name evidence="2" type="ORF">NC992_02710</name>
</gene>
<reference evidence="2 3" key="1">
    <citation type="submission" date="2022-04" db="EMBL/GenBank/DDBJ databases">
        <title>Positive selection, recombination, and allopatry shape intraspecific diversity of widespread and dominant cyanobacteria.</title>
        <authorList>
            <person name="Wei J."/>
            <person name="Shu W."/>
            <person name="Hu C."/>
        </authorList>
    </citation>
    <scope>NUCLEOTIDE SEQUENCE [LARGE SCALE GENOMIC DNA]</scope>
    <source>
        <strain evidence="2 3">DQ-A4</strain>
    </source>
</reference>
<evidence type="ECO:0000313" key="3">
    <source>
        <dbReference type="Proteomes" id="UP001482513"/>
    </source>
</evidence>
<dbReference type="EMBL" id="JAMPKX010000001">
    <property type="protein sequence ID" value="MEP0945773.1"/>
    <property type="molecule type" value="Genomic_DNA"/>
</dbReference>